<reference evidence="5" key="1">
    <citation type="journal article" date="2017" name="Genome Biol.">
        <title>Comparative genomics reveals high biological diversity and specific adaptations in the industrially and medically important fungal genus Aspergillus.</title>
        <authorList>
            <person name="de Vries R.P."/>
            <person name="Riley R."/>
            <person name="Wiebenga A."/>
            <person name="Aguilar-Osorio G."/>
            <person name="Amillis S."/>
            <person name="Uchima C.A."/>
            <person name="Anderluh G."/>
            <person name="Asadollahi M."/>
            <person name="Askin M."/>
            <person name="Barry K."/>
            <person name="Battaglia E."/>
            <person name="Bayram O."/>
            <person name="Benocci T."/>
            <person name="Braus-Stromeyer S.A."/>
            <person name="Caldana C."/>
            <person name="Canovas D."/>
            <person name="Cerqueira G.C."/>
            <person name="Chen F."/>
            <person name="Chen W."/>
            <person name="Choi C."/>
            <person name="Clum A."/>
            <person name="Dos Santos R.A."/>
            <person name="Damasio A.R."/>
            <person name="Diallinas G."/>
            <person name="Emri T."/>
            <person name="Fekete E."/>
            <person name="Flipphi M."/>
            <person name="Freyberg S."/>
            <person name="Gallo A."/>
            <person name="Gournas C."/>
            <person name="Habgood R."/>
            <person name="Hainaut M."/>
            <person name="Harispe M.L."/>
            <person name="Henrissat B."/>
            <person name="Hilden K.S."/>
            <person name="Hope R."/>
            <person name="Hossain A."/>
            <person name="Karabika E."/>
            <person name="Karaffa L."/>
            <person name="Karanyi Z."/>
            <person name="Krasevec N."/>
            <person name="Kuo A."/>
            <person name="Kusch H."/>
            <person name="LaButti K."/>
            <person name="Lagendijk E.L."/>
            <person name="Lapidus A."/>
            <person name="Levasseur A."/>
            <person name="Lindquist E."/>
            <person name="Lipzen A."/>
            <person name="Logrieco A.F."/>
            <person name="MacCabe A."/>
            <person name="Maekelae M.R."/>
            <person name="Malavazi I."/>
            <person name="Melin P."/>
            <person name="Meyer V."/>
            <person name="Mielnichuk N."/>
            <person name="Miskei M."/>
            <person name="Molnar A.P."/>
            <person name="Mule G."/>
            <person name="Ngan C.Y."/>
            <person name="Orejas M."/>
            <person name="Orosz E."/>
            <person name="Ouedraogo J.P."/>
            <person name="Overkamp K.M."/>
            <person name="Park H.-S."/>
            <person name="Perrone G."/>
            <person name="Piumi F."/>
            <person name="Punt P.J."/>
            <person name="Ram A.F."/>
            <person name="Ramon A."/>
            <person name="Rauscher S."/>
            <person name="Record E."/>
            <person name="Riano-Pachon D.M."/>
            <person name="Robert V."/>
            <person name="Roehrig J."/>
            <person name="Ruller R."/>
            <person name="Salamov A."/>
            <person name="Salih N.S."/>
            <person name="Samson R.A."/>
            <person name="Sandor E."/>
            <person name="Sanguinetti M."/>
            <person name="Schuetze T."/>
            <person name="Sepcic K."/>
            <person name="Shelest E."/>
            <person name="Sherlock G."/>
            <person name="Sophianopoulou V."/>
            <person name="Squina F.M."/>
            <person name="Sun H."/>
            <person name="Susca A."/>
            <person name="Todd R.B."/>
            <person name="Tsang A."/>
            <person name="Unkles S.E."/>
            <person name="van de Wiele N."/>
            <person name="van Rossen-Uffink D."/>
            <person name="Oliveira J.V."/>
            <person name="Vesth T.C."/>
            <person name="Visser J."/>
            <person name="Yu J.-H."/>
            <person name="Zhou M."/>
            <person name="Andersen M.R."/>
            <person name="Archer D.B."/>
            <person name="Baker S.E."/>
            <person name="Benoit I."/>
            <person name="Brakhage A.A."/>
            <person name="Braus G.H."/>
            <person name="Fischer R."/>
            <person name="Frisvad J.C."/>
            <person name="Goldman G.H."/>
            <person name="Houbraken J."/>
            <person name="Oakley B."/>
            <person name="Pocsi I."/>
            <person name="Scazzocchio C."/>
            <person name="Seiboth B."/>
            <person name="vanKuyk P.A."/>
            <person name="Wortman J."/>
            <person name="Dyer P.S."/>
            <person name="Grigoriev I.V."/>
        </authorList>
    </citation>
    <scope>NUCLEOTIDE SEQUENCE [LARGE SCALE GENOMIC DNA]</scope>
    <source>
        <strain evidence="5">CBS 583.65</strain>
    </source>
</reference>
<dbReference type="OrthoDB" id="2735536at2759"/>
<evidence type="ECO:0000313" key="5">
    <source>
        <dbReference type="Proteomes" id="UP000184073"/>
    </source>
</evidence>
<protein>
    <recommendedName>
        <fullName evidence="3">NAD-dependent epimerase/dehydratase domain-containing protein</fullName>
    </recommendedName>
</protein>
<dbReference type="GO" id="GO:0016616">
    <property type="term" value="F:oxidoreductase activity, acting on the CH-OH group of donors, NAD or NADP as acceptor"/>
    <property type="evidence" value="ECO:0007669"/>
    <property type="project" value="TreeGrafter"/>
</dbReference>
<dbReference type="InterPro" id="IPR001509">
    <property type="entry name" value="Epimerase_deHydtase"/>
</dbReference>
<dbReference type="Proteomes" id="UP000184073">
    <property type="component" value="Unassembled WGS sequence"/>
</dbReference>
<evidence type="ECO:0000256" key="1">
    <source>
        <dbReference type="ARBA" id="ARBA00023002"/>
    </source>
</evidence>
<dbReference type="CDD" id="cd05227">
    <property type="entry name" value="AR_SDR_e"/>
    <property type="match status" value="1"/>
</dbReference>
<comment type="similarity">
    <text evidence="2">Belongs to the NAD(P)-dependent epimerase/dehydratase family. Dihydroflavonol-4-reductase subfamily.</text>
</comment>
<accession>A0A1L9P305</accession>
<dbReference type="AlphaFoldDB" id="A0A1L9P305"/>
<evidence type="ECO:0000259" key="3">
    <source>
        <dbReference type="Pfam" id="PF01370"/>
    </source>
</evidence>
<dbReference type="EMBL" id="KV878125">
    <property type="protein sequence ID" value="OJI95804.1"/>
    <property type="molecule type" value="Genomic_DNA"/>
</dbReference>
<gene>
    <name evidence="4" type="ORF">ASPVEDRAFT_145354</name>
</gene>
<dbReference type="PANTHER" id="PTHR10366:SF579">
    <property type="entry name" value="3-BETA HYDROXYSTEROID DEHYDROGENASE_ISOMERASE FAMILY PROTEIN (AFU_ORTHOLOGUE AFUA_3G02250)"/>
    <property type="match status" value="1"/>
</dbReference>
<keyword evidence="5" id="KW-1185">Reference proteome</keyword>
<evidence type="ECO:0000313" key="4">
    <source>
        <dbReference type="EMBL" id="OJI95804.1"/>
    </source>
</evidence>
<dbReference type="InterPro" id="IPR050425">
    <property type="entry name" value="NAD(P)_dehydrat-like"/>
</dbReference>
<dbReference type="RefSeq" id="XP_040661567.1">
    <property type="nucleotide sequence ID" value="XM_040808059.1"/>
</dbReference>
<dbReference type="InterPro" id="IPR036291">
    <property type="entry name" value="NAD(P)-bd_dom_sf"/>
</dbReference>
<evidence type="ECO:0000256" key="2">
    <source>
        <dbReference type="ARBA" id="ARBA00023445"/>
    </source>
</evidence>
<dbReference type="VEuPathDB" id="FungiDB:ASPVEDRAFT_145354"/>
<name>A0A1L9P305_ASPVE</name>
<dbReference type="GeneID" id="63723570"/>
<keyword evidence="1" id="KW-0560">Oxidoreductase</keyword>
<dbReference type="STRING" id="1036611.A0A1L9P305"/>
<dbReference type="SUPFAM" id="SSF51735">
    <property type="entry name" value="NAD(P)-binding Rossmann-fold domains"/>
    <property type="match status" value="1"/>
</dbReference>
<dbReference type="PANTHER" id="PTHR10366">
    <property type="entry name" value="NAD DEPENDENT EPIMERASE/DEHYDRATASE"/>
    <property type="match status" value="1"/>
</dbReference>
<dbReference type="Pfam" id="PF01370">
    <property type="entry name" value="Epimerase"/>
    <property type="match status" value="1"/>
</dbReference>
<organism evidence="4 5">
    <name type="scientific">Aspergillus versicolor CBS 583.65</name>
    <dbReference type="NCBI Taxonomy" id="1036611"/>
    <lineage>
        <taxon>Eukaryota</taxon>
        <taxon>Fungi</taxon>
        <taxon>Dikarya</taxon>
        <taxon>Ascomycota</taxon>
        <taxon>Pezizomycotina</taxon>
        <taxon>Eurotiomycetes</taxon>
        <taxon>Eurotiomycetidae</taxon>
        <taxon>Eurotiales</taxon>
        <taxon>Aspergillaceae</taxon>
        <taxon>Aspergillus</taxon>
        <taxon>Aspergillus subgen. Nidulantes</taxon>
    </lineage>
</organism>
<sequence>MEQLYVLVTGATGLIGAHVVDTLLQQGTRVRIVVRSKEKAGAFLASRREHSDRLDVVFIRDLTDPGAFDDAVQDIAGVIHVASPLKYDCKDNEQALIIPAIQGVRSILRACLKSRVKRVVLTSSFGSVLDMSKPEEAPWKYTSNDWNPITYPEAASPHASAREAYRGSKTLAEQEAWKFMKEENPGFDLVTLCPSMVFGPLAQIPQSVSDLNESNKMLWNVVSGSASEELPPCQFNFWIDVRDLAQIHVQALFTPATGGKRYIPVSREPFTYQMASDIMQSELPFLKGKIPTGIQAIKKHVEVDLEPMVTDFPTIKYTPFKETVSDFVRQFAPFLEGQI</sequence>
<proteinExistence type="inferred from homology"/>
<dbReference type="Gene3D" id="3.40.50.720">
    <property type="entry name" value="NAD(P)-binding Rossmann-like Domain"/>
    <property type="match status" value="1"/>
</dbReference>
<feature type="domain" description="NAD-dependent epimerase/dehydratase" evidence="3">
    <location>
        <begin position="6"/>
        <end position="259"/>
    </location>
</feature>